<evidence type="ECO:0000259" key="5">
    <source>
        <dbReference type="Pfam" id="PF05175"/>
    </source>
</evidence>
<sequence length="1339" mass="148205">MVRSVTAPVRSLTRIGCWSRWTLPLLPIWLLSSTDGADFAGVSWWRSPRKDDAGRLSAADLESQLLVAAMAKLNREITLAANIGSDTLQEVICTHAQSFNAINVATALHRLSRLHPSDNVARGPLVQSASLQVLLLRTVEVLRQTTTECDSKAVSTIAYSLAGLGIRDADVAKSVVEASFNRLSGFDRQGVANLTWALSKLPKVEKRASLARKLALLARDLVWHFLPQELCNVLWALCKLGVRDNKLMSLASEAVRGNLERFTPQGLSTLAAAFARVGVFVEALLDEIGQQAQARVMEFNVRDAAQLVQGSVWSHAKFKLCREPLLQQLCNRAASLVEGEGAEIVVSFLWSFGTLRWVPNKRFMKSLAARAIVLVPKLGAHRSVRLLTALAKLAFHKSSQLTCLTESLQESLELLHPRMGAQEVGISAWALATLKPRGWKRLLGRLVSRASDDSVLPDLTWWSIAHLEFAIRAALQKAPNCKPLAAAPELLQLLTHRCEEEVEQIQEASRVFQDAPLVAAAACEPWGRFKCASGKTALVFGPGRHIRRSLQRSGFQVTQWYRYALGMKKAQAWPPSGVFDAAAMKYPDSYEAFEYALHAVAASLPLGAPTWVYGAVQEGVLSTTRAIKGLFNLLEIQEDGDARVVFLQRTNGQARACLESWFKEDTVTLATTARKWWSMPGLFAGGFVDVMSRFLLDTMEKVWNTESSERPGWSSSRQRKVLDFASGTGVLAAGLSSLLPGKTELWLIDADSVALQAASKNLPDAHTVLADGFKGVQTADKPLQPCHLIVSNPPVHQGHADDLRVLIELLEQAPDWLLEDGEMWLVTQEHIPTGRLFDMATGSHLKCEITTYATEDGRFVVWRATYQPASRKRTLETDTEWESAKNRSECVLFRGVRSVWAQGSEAPPEYELWVDFRAQRNVKLGELAATSLLQPPKVKEDLLNLAKGLQQKFDSIGVELPKGKLISGVMVDKQFVQEALHRQAIQLAADTDSLAMEAADVATSTDHCLQNLEELTERLKKIVLQGTKGTALDRQSLATQAGHSARVSQHPISRMDHSSRRAVLMERIALAEKRRARAEDEAKLARLETMNRLAEMHRNDHRRLGDASGSSMSSWKAEFEAFLCKHRAHADKLARETQNETTTKLAESLASATSAVEASTPDARKYMQTLLNLTRALAALDAVREMQVPVYTASKEVEGERLEGNAFFVCSAEDGMPIACLAPQQIRLSSQQPHAAEEVWGFAEESMSKAEREQKDAEEMKQYEAGLKDPSKYVMPPRKRMRELLGLPPEKKTVTKGQLLAKTLPPDALLWGRALMQRFKEKGGSVSYNLKVDRERKVA</sequence>
<feature type="compositionally biased region" description="Polar residues" evidence="4">
    <location>
        <begin position="1039"/>
        <end position="1051"/>
    </location>
</feature>
<organism evidence="7 8">
    <name type="scientific">Symbiodinium microadriaticum</name>
    <name type="common">Dinoflagellate</name>
    <name type="synonym">Zooxanthella microadriatica</name>
    <dbReference type="NCBI Taxonomy" id="2951"/>
    <lineage>
        <taxon>Eukaryota</taxon>
        <taxon>Sar</taxon>
        <taxon>Alveolata</taxon>
        <taxon>Dinophyceae</taxon>
        <taxon>Suessiales</taxon>
        <taxon>Symbiodiniaceae</taxon>
        <taxon>Symbiodinium</taxon>
    </lineage>
</organism>
<evidence type="ECO:0000256" key="4">
    <source>
        <dbReference type="SAM" id="MobiDB-lite"/>
    </source>
</evidence>
<protein>
    <submittedName>
        <fullName evidence="7">Ribosomal RNA small subunit methyltransferase C</fullName>
    </submittedName>
</protein>
<proteinExistence type="predicted"/>
<keyword evidence="1 7" id="KW-0489">Methyltransferase</keyword>
<dbReference type="EMBL" id="LSRX01001311">
    <property type="protein sequence ID" value="OLP81109.1"/>
    <property type="molecule type" value="Genomic_DNA"/>
</dbReference>
<dbReference type="GO" id="GO:0032259">
    <property type="term" value="P:methylation"/>
    <property type="evidence" value="ECO:0007669"/>
    <property type="project" value="UniProtKB-KW"/>
</dbReference>
<dbReference type="Pfam" id="PF26188">
    <property type="entry name" value="RESC6"/>
    <property type="match status" value="1"/>
</dbReference>
<dbReference type="OrthoDB" id="430205at2759"/>
<dbReference type="GO" id="GO:0008757">
    <property type="term" value="F:S-adenosylmethionine-dependent methyltransferase activity"/>
    <property type="evidence" value="ECO:0007669"/>
    <property type="project" value="InterPro"/>
</dbReference>
<feature type="coiled-coil region" evidence="3">
    <location>
        <begin position="1061"/>
        <end position="1090"/>
    </location>
</feature>
<keyword evidence="8" id="KW-1185">Reference proteome</keyword>
<feature type="domain" description="RNA-editing substrate-binding complex 6 protein" evidence="6">
    <location>
        <begin position="130"/>
        <end position="395"/>
    </location>
</feature>
<gene>
    <name evidence="7" type="primary">rsmC</name>
    <name evidence="7" type="ORF">AK812_SmicGene38390</name>
</gene>
<accession>A0A1Q9CDU4</accession>
<evidence type="ECO:0000256" key="2">
    <source>
        <dbReference type="ARBA" id="ARBA00022679"/>
    </source>
</evidence>
<dbReference type="InterPro" id="IPR046977">
    <property type="entry name" value="RsmC/RlmG"/>
</dbReference>
<dbReference type="Pfam" id="PF05175">
    <property type="entry name" value="MTS"/>
    <property type="match status" value="1"/>
</dbReference>
<dbReference type="PANTHER" id="PTHR47816:SF4">
    <property type="entry name" value="RIBOSOMAL RNA SMALL SUBUNIT METHYLTRANSFERASE C"/>
    <property type="match status" value="1"/>
</dbReference>
<name>A0A1Q9CDU4_SYMMI</name>
<evidence type="ECO:0000256" key="1">
    <source>
        <dbReference type="ARBA" id="ARBA00022603"/>
    </source>
</evidence>
<evidence type="ECO:0000256" key="3">
    <source>
        <dbReference type="SAM" id="Coils"/>
    </source>
</evidence>
<dbReference type="Gene3D" id="3.40.50.150">
    <property type="entry name" value="Vaccinia Virus protein VP39"/>
    <property type="match status" value="1"/>
</dbReference>
<dbReference type="PANTHER" id="PTHR47816">
    <property type="entry name" value="RIBOSOMAL RNA SMALL SUBUNIT METHYLTRANSFERASE C"/>
    <property type="match status" value="1"/>
</dbReference>
<dbReference type="CDD" id="cd02440">
    <property type="entry name" value="AdoMet_MTases"/>
    <property type="match status" value="1"/>
</dbReference>
<keyword evidence="3" id="KW-0175">Coiled coil</keyword>
<evidence type="ECO:0000313" key="7">
    <source>
        <dbReference type="EMBL" id="OLP81109.1"/>
    </source>
</evidence>
<dbReference type="SUPFAM" id="SSF53335">
    <property type="entry name" value="S-adenosyl-L-methionine-dependent methyltransferases"/>
    <property type="match status" value="1"/>
</dbReference>
<evidence type="ECO:0000259" key="6">
    <source>
        <dbReference type="Pfam" id="PF26188"/>
    </source>
</evidence>
<dbReference type="InterPro" id="IPR058917">
    <property type="entry name" value="RESC6_dom"/>
</dbReference>
<reference evidence="7 8" key="1">
    <citation type="submission" date="2016-02" db="EMBL/GenBank/DDBJ databases">
        <title>Genome analysis of coral dinoflagellate symbionts highlights evolutionary adaptations to a symbiotic lifestyle.</title>
        <authorList>
            <person name="Aranda M."/>
            <person name="Li Y."/>
            <person name="Liew Y.J."/>
            <person name="Baumgarten S."/>
            <person name="Simakov O."/>
            <person name="Wilson M."/>
            <person name="Piel J."/>
            <person name="Ashoor H."/>
            <person name="Bougouffa S."/>
            <person name="Bajic V.B."/>
            <person name="Ryu T."/>
            <person name="Ravasi T."/>
            <person name="Bayer T."/>
            <person name="Micklem G."/>
            <person name="Kim H."/>
            <person name="Bhak J."/>
            <person name="Lajeunesse T.C."/>
            <person name="Voolstra C.R."/>
        </authorList>
    </citation>
    <scope>NUCLEOTIDE SEQUENCE [LARGE SCALE GENOMIC DNA]</scope>
    <source>
        <strain evidence="7 8">CCMP2467</strain>
    </source>
</reference>
<keyword evidence="2 7" id="KW-0808">Transferase</keyword>
<dbReference type="InterPro" id="IPR029063">
    <property type="entry name" value="SAM-dependent_MTases_sf"/>
</dbReference>
<feature type="domain" description="Methyltransferase small" evidence="5">
    <location>
        <begin position="677"/>
        <end position="840"/>
    </location>
</feature>
<dbReference type="Proteomes" id="UP000186817">
    <property type="component" value="Unassembled WGS sequence"/>
</dbReference>
<dbReference type="InterPro" id="IPR007848">
    <property type="entry name" value="Small_mtfrase_dom"/>
</dbReference>
<comment type="caution">
    <text evidence="7">The sequence shown here is derived from an EMBL/GenBank/DDBJ whole genome shotgun (WGS) entry which is preliminary data.</text>
</comment>
<evidence type="ECO:0000313" key="8">
    <source>
        <dbReference type="Proteomes" id="UP000186817"/>
    </source>
</evidence>
<feature type="region of interest" description="Disordered" evidence="4">
    <location>
        <begin position="1039"/>
        <end position="1058"/>
    </location>
</feature>